<name>A0A4Q1KHW7_9SPHN</name>
<dbReference type="AlphaFoldDB" id="A0A4Q1KHW7"/>
<organism evidence="1 2">
    <name type="scientific">Sphingobium fluviale</name>
    <dbReference type="NCBI Taxonomy" id="2506423"/>
    <lineage>
        <taxon>Bacteria</taxon>
        <taxon>Pseudomonadati</taxon>
        <taxon>Pseudomonadota</taxon>
        <taxon>Alphaproteobacteria</taxon>
        <taxon>Sphingomonadales</taxon>
        <taxon>Sphingomonadaceae</taxon>
        <taxon>Sphingobium</taxon>
    </lineage>
</organism>
<evidence type="ECO:0000313" key="1">
    <source>
        <dbReference type="EMBL" id="RXR29187.1"/>
    </source>
</evidence>
<evidence type="ECO:0000313" key="2">
    <source>
        <dbReference type="Proteomes" id="UP000290958"/>
    </source>
</evidence>
<accession>A0A4Q1KHW7</accession>
<dbReference type="EMBL" id="SBKP01000005">
    <property type="protein sequence ID" value="RXR29187.1"/>
    <property type="molecule type" value="Genomic_DNA"/>
</dbReference>
<dbReference type="PROSITE" id="PS51257">
    <property type="entry name" value="PROKAR_LIPOPROTEIN"/>
    <property type="match status" value="1"/>
</dbReference>
<dbReference type="RefSeq" id="WP_129403832.1">
    <property type="nucleotide sequence ID" value="NZ_SBKP01000005.1"/>
</dbReference>
<protein>
    <submittedName>
        <fullName evidence="1">Uncharacterized protein</fullName>
    </submittedName>
</protein>
<dbReference type="Proteomes" id="UP000290958">
    <property type="component" value="Unassembled WGS sequence"/>
</dbReference>
<keyword evidence="2" id="KW-1185">Reference proteome</keyword>
<comment type="caution">
    <text evidence="1">The sequence shown here is derived from an EMBL/GenBank/DDBJ whole genome shotgun (WGS) entry which is preliminary data.</text>
</comment>
<reference evidence="2" key="1">
    <citation type="submission" date="2019-01" db="EMBL/GenBank/DDBJ databases">
        <title>Cytophagaceae bacterium strain CAR-16.</title>
        <authorList>
            <person name="Chen W.-M."/>
        </authorList>
    </citation>
    <scope>NUCLEOTIDE SEQUENCE [LARGE SCALE GENOMIC DNA]</scope>
    <source>
        <strain evidence="2">CHR27</strain>
    </source>
</reference>
<sequence length="187" mass="20771">MSSKWLVPLALILGMSGCQDRRIAPTVDELHYQQFGGSMPPFPAEASRSKANWSAWARSEWPKACAALQVRFVFGTVGKQGRICKLEQVEGIVPVARMVSGGTLITLEGEKLPVAWGWAEYKAFDENQACAADPVDEKIALYRIVRSEPNRVWRLTQPAHKASRLESDFVKSTCEHIGDYLTEMTGS</sequence>
<gene>
    <name evidence="1" type="ORF">EQG66_06750</name>
</gene>
<proteinExistence type="predicted"/>